<protein>
    <submittedName>
        <fullName evidence="2">Uncharacterized protein</fullName>
    </submittedName>
</protein>
<name>A0A1F4Y2K0_9BACT</name>
<dbReference type="STRING" id="1797247.A2419_01240"/>
<keyword evidence="1" id="KW-0472">Membrane</keyword>
<evidence type="ECO:0000256" key="1">
    <source>
        <dbReference type="SAM" id="Phobius"/>
    </source>
</evidence>
<proteinExistence type="predicted"/>
<evidence type="ECO:0000313" key="3">
    <source>
        <dbReference type="Proteomes" id="UP000176568"/>
    </source>
</evidence>
<keyword evidence="1" id="KW-1133">Transmembrane helix</keyword>
<accession>A0A1F4Y2K0</accession>
<keyword evidence="1" id="KW-0812">Transmembrane</keyword>
<comment type="caution">
    <text evidence="2">The sequence shown here is derived from an EMBL/GenBank/DDBJ whole genome shotgun (WGS) entry which is preliminary data.</text>
</comment>
<evidence type="ECO:0000313" key="2">
    <source>
        <dbReference type="EMBL" id="OGC88084.1"/>
    </source>
</evidence>
<organism evidence="2 3">
    <name type="scientific">Candidatus Adlerbacteria bacterium RIFOXYC1_FULL_48_26</name>
    <dbReference type="NCBI Taxonomy" id="1797247"/>
    <lineage>
        <taxon>Bacteria</taxon>
        <taxon>Candidatus Adleribacteriota</taxon>
    </lineage>
</organism>
<sequence length="59" mass="6683">MNLKSKRVVTTSLSLFAAALMIGSSLVLKDTQYENAWLYIFIVWAIVTAVIEISCFRKK</sequence>
<reference evidence="2 3" key="1">
    <citation type="journal article" date="2016" name="Nat. Commun.">
        <title>Thousands of microbial genomes shed light on interconnected biogeochemical processes in an aquifer system.</title>
        <authorList>
            <person name="Anantharaman K."/>
            <person name="Brown C.T."/>
            <person name="Hug L.A."/>
            <person name="Sharon I."/>
            <person name="Castelle C.J."/>
            <person name="Probst A.J."/>
            <person name="Thomas B.C."/>
            <person name="Singh A."/>
            <person name="Wilkins M.J."/>
            <person name="Karaoz U."/>
            <person name="Brodie E.L."/>
            <person name="Williams K.H."/>
            <person name="Hubbard S.S."/>
            <person name="Banfield J.F."/>
        </authorList>
    </citation>
    <scope>NUCLEOTIDE SEQUENCE [LARGE SCALE GENOMIC DNA]</scope>
</reference>
<dbReference type="EMBL" id="MEXB01000012">
    <property type="protein sequence ID" value="OGC88084.1"/>
    <property type="molecule type" value="Genomic_DNA"/>
</dbReference>
<gene>
    <name evidence="2" type="ORF">A2419_01240</name>
</gene>
<dbReference type="AlphaFoldDB" id="A0A1F4Y2K0"/>
<feature type="transmembrane region" description="Helical" evidence="1">
    <location>
        <begin position="37"/>
        <end position="56"/>
    </location>
</feature>
<dbReference type="Proteomes" id="UP000176568">
    <property type="component" value="Unassembled WGS sequence"/>
</dbReference>